<gene>
    <name evidence="21" type="ORF">BS50DRAFT_556092</name>
</gene>
<evidence type="ECO:0000256" key="16">
    <source>
        <dbReference type="ARBA" id="ARBA00023166"/>
    </source>
</evidence>
<dbReference type="PANTHER" id="PTHR19384:SF108">
    <property type="entry name" value="NADPH--CYTOCHROME P450 REDUCTASE"/>
    <property type="match status" value="1"/>
</dbReference>
<evidence type="ECO:0000256" key="8">
    <source>
        <dbReference type="ARBA" id="ARBA00022827"/>
    </source>
</evidence>
<dbReference type="STRING" id="1448308.A0A2T2NJ45"/>
<keyword evidence="7 18" id="KW-0256">Endoplasmic reticulum</keyword>
<dbReference type="Gene3D" id="3.40.50.360">
    <property type="match status" value="1"/>
</dbReference>
<dbReference type="GO" id="GO:0003958">
    <property type="term" value="F:NADPH-hemoprotein reductase activity"/>
    <property type="evidence" value="ECO:0007669"/>
    <property type="project" value="UniProtKB-EC"/>
</dbReference>
<dbReference type="InterPro" id="IPR029039">
    <property type="entry name" value="Flavoprotein-like_sf"/>
</dbReference>
<dbReference type="OrthoDB" id="1856718at2759"/>
<accession>A0A2T2NJ45</accession>
<dbReference type="InterPro" id="IPR008254">
    <property type="entry name" value="Flavodoxin/NO_synth"/>
</dbReference>
<comment type="cofactor">
    <cofactor evidence="1">
        <name>FMN</name>
        <dbReference type="ChEBI" id="CHEBI:58210"/>
    </cofactor>
</comment>
<dbReference type="GO" id="GO:0005829">
    <property type="term" value="C:cytosol"/>
    <property type="evidence" value="ECO:0007669"/>
    <property type="project" value="TreeGrafter"/>
</dbReference>
<evidence type="ECO:0000256" key="2">
    <source>
        <dbReference type="ARBA" id="ARBA00001974"/>
    </source>
</evidence>
<keyword evidence="12 18" id="KW-0560">Oxidoreductase</keyword>
<evidence type="ECO:0000259" key="19">
    <source>
        <dbReference type="PROSITE" id="PS50902"/>
    </source>
</evidence>
<dbReference type="SUPFAM" id="SSF63380">
    <property type="entry name" value="Riboflavin synthase domain-like"/>
    <property type="match status" value="1"/>
</dbReference>
<dbReference type="InterPro" id="IPR023173">
    <property type="entry name" value="NADPH_Cyt_P450_Rdtase_alpha"/>
</dbReference>
<comment type="catalytic activity">
    <reaction evidence="18">
        <text>2 oxidized [cytochrome P450] + NADPH = 2 reduced [cytochrome P450] + NADP(+) + H(+)</text>
        <dbReference type="Rhea" id="RHEA:24040"/>
        <dbReference type="Rhea" id="RHEA-COMP:14627"/>
        <dbReference type="Rhea" id="RHEA-COMP:14628"/>
        <dbReference type="ChEBI" id="CHEBI:15378"/>
        <dbReference type="ChEBI" id="CHEBI:55376"/>
        <dbReference type="ChEBI" id="CHEBI:57783"/>
        <dbReference type="ChEBI" id="CHEBI:58349"/>
        <dbReference type="ChEBI" id="CHEBI:60344"/>
        <dbReference type="EC" id="1.6.2.4"/>
    </reaction>
</comment>
<keyword evidence="14" id="KW-0443">Lipid metabolism</keyword>
<dbReference type="Pfam" id="PF00667">
    <property type="entry name" value="FAD_binding_1"/>
    <property type="match status" value="1"/>
</dbReference>
<dbReference type="SUPFAM" id="SSF52343">
    <property type="entry name" value="Ferredoxin reductase-like, C-terminal NADP-linked domain"/>
    <property type="match status" value="1"/>
</dbReference>
<dbReference type="Gene3D" id="1.20.990.10">
    <property type="entry name" value="NADPH-cytochrome p450 Reductase, Chain A, domain 3"/>
    <property type="match status" value="1"/>
</dbReference>
<dbReference type="GO" id="GO:0005789">
    <property type="term" value="C:endoplasmic reticulum membrane"/>
    <property type="evidence" value="ECO:0007669"/>
    <property type="project" value="UniProtKB-SubCell"/>
</dbReference>
<evidence type="ECO:0000256" key="15">
    <source>
        <dbReference type="ARBA" id="ARBA00023136"/>
    </source>
</evidence>
<evidence type="ECO:0000256" key="9">
    <source>
        <dbReference type="ARBA" id="ARBA00022857"/>
    </source>
</evidence>
<dbReference type="Proteomes" id="UP000240883">
    <property type="component" value="Unassembled WGS sequence"/>
</dbReference>
<comment type="similarity">
    <text evidence="18">In the C-terminal section; belongs to the flavoprotein pyridine nucleotide cytochrome reductase family.</text>
</comment>
<dbReference type="InterPro" id="IPR001433">
    <property type="entry name" value="OxRdtase_FAD/NAD-bd"/>
</dbReference>
<keyword evidence="10" id="KW-0752">Steroid biosynthesis</keyword>
<evidence type="ECO:0000256" key="14">
    <source>
        <dbReference type="ARBA" id="ARBA00023098"/>
    </source>
</evidence>
<dbReference type="InterPro" id="IPR017927">
    <property type="entry name" value="FAD-bd_FR_type"/>
</dbReference>
<evidence type="ECO:0000256" key="13">
    <source>
        <dbReference type="ARBA" id="ARBA00023011"/>
    </source>
</evidence>
<keyword evidence="9 18" id="KW-0521">NADP</keyword>
<evidence type="ECO:0000256" key="10">
    <source>
        <dbReference type="ARBA" id="ARBA00022955"/>
    </source>
</evidence>
<comment type="cofactor">
    <cofactor evidence="2">
        <name>FAD</name>
        <dbReference type="ChEBI" id="CHEBI:57692"/>
    </cofactor>
</comment>
<dbReference type="PANTHER" id="PTHR19384">
    <property type="entry name" value="NITRIC OXIDE SYNTHASE-RELATED"/>
    <property type="match status" value="1"/>
</dbReference>
<dbReference type="AlphaFoldDB" id="A0A2T2NJ45"/>
<keyword evidence="4" id="KW-0285">Flavoprotein</keyword>
<dbReference type="InterPro" id="IPR039261">
    <property type="entry name" value="FNR_nucleotide-bd"/>
</dbReference>
<proteinExistence type="inferred from homology"/>
<sequence length="711" mass="78451">MDSFNIPIDISELQSTLNPLLQSLEKAPILQNLKPATTADGVALFLFFLSAIGYLSRGRVWDKPDPNYKVYFERPQVLDGASSSKTAATRNIAQRLDEGNYQCVIFWGSQSGTSERFAETLASECASYFGINTLSADLSDYDAESITAIPSGKFAIFILSTYGEGDPSDNTAGLWDWIKKIKDNQVQVNGLRYLALGLGNSNYKYYNRVLDVVADAFDAAGATALIPRQKADDANGGTEEDFQSWKDDVFSLFRSIGYEEKDVEYQPTIDIQFSPGAKEVESSVSVHHQQTNTSSSIIPLSVRNSRELFTAGDRNCLHLELDLAHHEVGYKTGDHLGVWPCNPEEEIEDLLSALGLQSRRKDVFTATALNEATGKPKVPSPTSLEAAFRHHLEICAPVSRKTFLHLAQFAPTAEAKATLLHYGKSREQYERLTSSTHITFARLLHLASPSAPWTSLPLSFVIENLLALQPRYYSISSSSVISPRRIAITALVVNKPLAGEQQSVIPGLASNYLLSATKLPSRSALPTPSFQHSGQSTPDSRRIYAHVRKSKFKLPITSSTPLVLISAGTGFAPFRAFLAERAKLHAIGKPVGKMLVFFGCRSAESDFIYRDELERLKETLGDKLEIVTAFSRDGGRRVYVQDRVAECAGRVMEMLDAGANMYICGKASMAREVDMKIEEAAVRQKGMGESEVKAWTDALKKRGKWRADVWG</sequence>
<dbReference type="GO" id="GO:0010181">
    <property type="term" value="F:FMN binding"/>
    <property type="evidence" value="ECO:0007669"/>
    <property type="project" value="InterPro"/>
</dbReference>
<dbReference type="InterPro" id="IPR023208">
    <property type="entry name" value="P450R"/>
</dbReference>
<evidence type="ECO:0000256" key="18">
    <source>
        <dbReference type="PIRNR" id="PIRNR000208"/>
    </source>
</evidence>
<dbReference type="InterPro" id="IPR001709">
    <property type="entry name" value="Flavoprot_Pyr_Nucl_cyt_Rdtase"/>
</dbReference>
<name>A0A2T2NJ45_CORCC</name>
<evidence type="ECO:0000256" key="5">
    <source>
        <dbReference type="ARBA" id="ARBA00022643"/>
    </source>
</evidence>
<keyword evidence="3" id="KW-0444">Lipid biosynthesis</keyword>
<feature type="domain" description="Flavodoxin-like" evidence="19">
    <location>
        <begin position="103"/>
        <end position="250"/>
    </location>
</feature>
<keyword evidence="22" id="KW-1185">Reference proteome</keyword>
<dbReference type="FunFam" id="3.40.50.80:FF:000032">
    <property type="entry name" value="NADPH-dependent diflavin oxidoreductase 1"/>
    <property type="match status" value="1"/>
</dbReference>
<comment type="function">
    <text evidence="18">This enzyme is required for electron transfer from NADP to cytochrome P450.</text>
</comment>
<evidence type="ECO:0000256" key="7">
    <source>
        <dbReference type="ARBA" id="ARBA00022824"/>
    </source>
</evidence>
<feature type="domain" description="FAD-binding FR-type" evidence="20">
    <location>
        <begin position="295"/>
        <end position="555"/>
    </location>
</feature>
<dbReference type="Gene3D" id="3.40.50.80">
    <property type="entry name" value="Nucleotide-binding domain of ferredoxin-NADP reductase (FNR) module"/>
    <property type="match status" value="1"/>
</dbReference>
<evidence type="ECO:0000256" key="17">
    <source>
        <dbReference type="ARBA" id="ARBA00023221"/>
    </source>
</evidence>
<dbReference type="PRINTS" id="PR00371">
    <property type="entry name" value="FPNCR"/>
</dbReference>
<keyword evidence="11" id="KW-1133">Transmembrane helix</keyword>
<keyword evidence="16" id="KW-1207">Sterol metabolism</keyword>
<evidence type="ECO:0000256" key="11">
    <source>
        <dbReference type="ARBA" id="ARBA00022989"/>
    </source>
</evidence>
<evidence type="ECO:0000259" key="20">
    <source>
        <dbReference type="PROSITE" id="PS51384"/>
    </source>
</evidence>
<dbReference type="Pfam" id="PF00258">
    <property type="entry name" value="Flavodoxin_1"/>
    <property type="match status" value="1"/>
</dbReference>
<keyword evidence="5" id="KW-0288">FMN</keyword>
<evidence type="ECO:0000256" key="12">
    <source>
        <dbReference type="ARBA" id="ARBA00023002"/>
    </source>
</evidence>
<dbReference type="EMBL" id="KZ678137">
    <property type="protein sequence ID" value="PSN65454.1"/>
    <property type="molecule type" value="Genomic_DNA"/>
</dbReference>
<dbReference type="PROSITE" id="PS51384">
    <property type="entry name" value="FAD_FR"/>
    <property type="match status" value="1"/>
</dbReference>
<dbReference type="GO" id="GO:0050660">
    <property type="term" value="F:flavin adenine dinucleotide binding"/>
    <property type="evidence" value="ECO:0007669"/>
    <property type="project" value="TreeGrafter"/>
</dbReference>
<evidence type="ECO:0000256" key="3">
    <source>
        <dbReference type="ARBA" id="ARBA00022516"/>
    </source>
</evidence>
<evidence type="ECO:0000256" key="1">
    <source>
        <dbReference type="ARBA" id="ARBA00001917"/>
    </source>
</evidence>
<evidence type="ECO:0000313" key="22">
    <source>
        <dbReference type="Proteomes" id="UP000240883"/>
    </source>
</evidence>
<protein>
    <recommendedName>
        <fullName evidence="18">NADPH--cytochrome P450 reductase</fullName>
        <ecNumber evidence="18">1.6.2.4</ecNumber>
    </recommendedName>
</protein>
<evidence type="ECO:0000256" key="4">
    <source>
        <dbReference type="ARBA" id="ARBA00022630"/>
    </source>
</evidence>
<evidence type="ECO:0000313" key="21">
    <source>
        <dbReference type="EMBL" id="PSN65454.1"/>
    </source>
</evidence>
<keyword evidence="15 18" id="KW-0472">Membrane</keyword>
<keyword evidence="8" id="KW-0274">FAD</keyword>
<evidence type="ECO:0000256" key="6">
    <source>
        <dbReference type="ARBA" id="ARBA00022692"/>
    </source>
</evidence>
<keyword evidence="13" id="KW-0756">Sterol biosynthesis</keyword>
<dbReference type="PROSITE" id="PS50902">
    <property type="entry name" value="FLAVODOXIN_LIKE"/>
    <property type="match status" value="1"/>
</dbReference>
<comment type="subcellular location">
    <subcellularLocation>
        <location evidence="18">Endoplasmic reticulum membrane</location>
    </subcellularLocation>
</comment>
<dbReference type="GO" id="GO:0016126">
    <property type="term" value="P:sterol biosynthetic process"/>
    <property type="evidence" value="ECO:0007669"/>
    <property type="project" value="UniProtKB-KW"/>
</dbReference>
<dbReference type="EC" id="1.6.2.4" evidence="18"/>
<dbReference type="InterPro" id="IPR017938">
    <property type="entry name" value="Riboflavin_synthase-like_b-brl"/>
</dbReference>
<dbReference type="InterPro" id="IPR003097">
    <property type="entry name" value="CysJ-like_FAD-binding"/>
</dbReference>
<reference evidence="21 22" key="1">
    <citation type="journal article" date="2018" name="Front. Microbiol.">
        <title>Genome-Wide Analysis of Corynespora cassiicola Leaf Fall Disease Putative Effectors.</title>
        <authorList>
            <person name="Lopez D."/>
            <person name="Ribeiro S."/>
            <person name="Label P."/>
            <person name="Fumanal B."/>
            <person name="Venisse J.S."/>
            <person name="Kohler A."/>
            <person name="de Oliveira R.R."/>
            <person name="Labutti K."/>
            <person name="Lipzen A."/>
            <person name="Lail K."/>
            <person name="Bauer D."/>
            <person name="Ohm R.A."/>
            <person name="Barry K.W."/>
            <person name="Spatafora J."/>
            <person name="Grigoriev I.V."/>
            <person name="Martin F.M."/>
            <person name="Pujade-Renaud V."/>
        </authorList>
    </citation>
    <scope>NUCLEOTIDE SEQUENCE [LARGE SCALE GENOMIC DNA]</scope>
    <source>
        <strain evidence="21 22">Philippines</strain>
    </source>
</reference>
<dbReference type="Gene3D" id="2.40.30.10">
    <property type="entry name" value="Translation factors"/>
    <property type="match status" value="1"/>
</dbReference>
<dbReference type="Pfam" id="PF00175">
    <property type="entry name" value="NAD_binding_1"/>
    <property type="match status" value="1"/>
</dbReference>
<dbReference type="SUPFAM" id="SSF52218">
    <property type="entry name" value="Flavoproteins"/>
    <property type="match status" value="1"/>
</dbReference>
<dbReference type="InterPro" id="IPR001094">
    <property type="entry name" value="Flavdoxin-like"/>
</dbReference>
<organism evidence="21 22">
    <name type="scientific">Corynespora cassiicola Philippines</name>
    <dbReference type="NCBI Taxonomy" id="1448308"/>
    <lineage>
        <taxon>Eukaryota</taxon>
        <taxon>Fungi</taxon>
        <taxon>Dikarya</taxon>
        <taxon>Ascomycota</taxon>
        <taxon>Pezizomycotina</taxon>
        <taxon>Dothideomycetes</taxon>
        <taxon>Pleosporomycetidae</taxon>
        <taxon>Pleosporales</taxon>
        <taxon>Corynesporascaceae</taxon>
        <taxon>Corynespora</taxon>
    </lineage>
</organism>
<keyword evidence="17" id="KW-0753">Steroid metabolism</keyword>
<keyword evidence="6" id="KW-0812">Transmembrane</keyword>
<dbReference type="PRINTS" id="PR00369">
    <property type="entry name" value="FLAVODOXIN"/>
</dbReference>
<dbReference type="PIRSF" id="PIRSF000208">
    <property type="entry name" value="P450R"/>
    <property type="match status" value="1"/>
</dbReference>